<feature type="transmembrane region" description="Helical" evidence="9">
    <location>
        <begin position="90"/>
        <end position="110"/>
    </location>
</feature>
<dbReference type="Pfam" id="PF04290">
    <property type="entry name" value="DctQ"/>
    <property type="match status" value="1"/>
</dbReference>
<keyword evidence="6 9" id="KW-1133">Transmembrane helix</keyword>
<evidence type="ECO:0000313" key="11">
    <source>
        <dbReference type="EMBL" id="MCE7029233.1"/>
    </source>
</evidence>
<dbReference type="GO" id="GO:0015740">
    <property type="term" value="P:C4-dicarboxylate transport"/>
    <property type="evidence" value="ECO:0007669"/>
    <property type="project" value="TreeGrafter"/>
</dbReference>
<evidence type="ECO:0000256" key="9">
    <source>
        <dbReference type="RuleBase" id="RU369079"/>
    </source>
</evidence>
<organism evidence="11 12">
    <name type="scientific">Jiella avicenniae</name>
    <dbReference type="NCBI Taxonomy" id="2907202"/>
    <lineage>
        <taxon>Bacteria</taxon>
        <taxon>Pseudomonadati</taxon>
        <taxon>Pseudomonadota</taxon>
        <taxon>Alphaproteobacteria</taxon>
        <taxon>Hyphomicrobiales</taxon>
        <taxon>Aurantimonadaceae</taxon>
        <taxon>Jiella</taxon>
    </lineage>
</organism>
<proteinExistence type="inferred from homology"/>
<dbReference type="AlphaFoldDB" id="A0A9X1TCP8"/>
<name>A0A9X1TCP8_9HYPH</name>
<comment type="subunit">
    <text evidence="9">The complex comprises the extracytoplasmic solute receptor protein and the two transmembrane proteins.</text>
</comment>
<keyword evidence="12" id="KW-1185">Reference proteome</keyword>
<dbReference type="GO" id="GO:0005886">
    <property type="term" value="C:plasma membrane"/>
    <property type="evidence" value="ECO:0007669"/>
    <property type="project" value="UniProtKB-SubCell"/>
</dbReference>
<accession>A0A9X1TCP8</accession>
<dbReference type="EMBL" id="JAJUWU010000015">
    <property type="protein sequence ID" value="MCE7029233.1"/>
    <property type="molecule type" value="Genomic_DNA"/>
</dbReference>
<comment type="function">
    <text evidence="9">Part of the tripartite ATP-independent periplasmic (TRAP) transport system.</text>
</comment>
<feature type="transmembrane region" description="Helical" evidence="9">
    <location>
        <begin position="12"/>
        <end position="37"/>
    </location>
</feature>
<comment type="caution">
    <text evidence="11">The sequence shown here is derived from an EMBL/GenBank/DDBJ whole genome shotgun (WGS) entry which is preliminary data.</text>
</comment>
<dbReference type="PANTHER" id="PTHR35011:SF2">
    <property type="entry name" value="2,3-DIKETO-L-GULONATE TRAP TRANSPORTER SMALL PERMEASE PROTEIN YIAM"/>
    <property type="match status" value="1"/>
</dbReference>
<keyword evidence="7 9" id="KW-0472">Membrane</keyword>
<reference evidence="11" key="1">
    <citation type="submission" date="2022-01" db="EMBL/GenBank/DDBJ databases">
        <title>Jiella avicenniae sp. nov., a novel endophytic bacterium isolated from bark of Avicennia marina.</title>
        <authorList>
            <person name="Tuo L."/>
        </authorList>
    </citation>
    <scope>NUCLEOTIDE SEQUENCE</scope>
    <source>
        <strain evidence="11">CBK1P-4</strain>
    </source>
</reference>
<comment type="subcellular location">
    <subcellularLocation>
        <location evidence="1 9">Cell inner membrane</location>
        <topology evidence="1 9">Multi-pass membrane protein</topology>
    </subcellularLocation>
</comment>
<gene>
    <name evidence="11" type="ORF">LZD57_14645</name>
</gene>
<dbReference type="GO" id="GO:0022857">
    <property type="term" value="F:transmembrane transporter activity"/>
    <property type="evidence" value="ECO:0007669"/>
    <property type="project" value="UniProtKB-UniRule"/>
</dbReference>
<dbReference type="RefSeq" id="WP_233720231.1">
    <property type="nucleotide sequence ID" value="NZ_JAJUWU010000015.1"/>
</dbReference>
<evidence type="ECO:0000256" key="1">
    <source>
        <dbReference type="ARBA" id="ARBA00004429"/>
    </source>
</evidence>
<protein>
    <recommendedName>
        <fullName evidence="9">TRAP transporter small permease protein</fullName>
    </recommendedName>
</protein>
<feature type="domain" description="Tripartite ATP-independent periplasmic transporters DctQ component" evidence="10">
    <location>
        <begin position="25"/>
        <end position="154"/>
    </location>
</feature>
<evidence type="ECO:0000256" key="7">
    <source>
        <dbReference type="ARBA" id="ARBA00023136"/>
    </source>
</evidence>
<evidence type="ECO:0000256" key="4">
    <source>
        <dbReference type="ARBA" id="ARBA00022519"/>
    </source>
</evidence>
<evidence type="ECO:0000256" key="8">
    <source>
        <dbReference type="ARBA" id="ARBA00038436"/>
    </source>
</evidence>
<keyword evidence="2 9" id="KW-0813">Transport</keyword>
<comment type="similarity">
    <text evidence="8 9">Belongs to the TRAP transporter small permease family.</text>
</comment>
<sequence length="168" mass="18208">MERIVDGISQLLKYAAAVLLILVSLLIAADVVLRFFFNSPIDGVAEIVANGIVVIAFMQLAYAVRINGMLRSEFVLDRLGPLGRRMLESLNALLGVLLFALIAWASWSPMARSIATGEFAGYAGFQMPVWPIRLAIEACSILAVVAYLLIALRSLLVGVDHPERPVVG</sequence>
<dbReference type="InterPro" id="IPR007387">
    <property type="entry name" value="TRAP_DctQ"/>
</dbReference>
<evidence type="ECO:0000259" key="10">
    <source>
        <dbReference type="Pfam" id="PF04290"/>
    </source>
</evidence>
<keyword evidence="3" id="KW-1003">Cell membrane</keyword>
<evidence type="ECO:0000256" key="2">
    <source>
        <dbReference type="ARBA" id="ARBA00022448"/>
    </source>
</evidence>
<dbReference type="InterPro" id="IPR055348">
    <property type="entry name" value="DctQ"/>
</dbReference>
<dbReference type="Proteomes" id="UP001139035">
    <property type="component" value="Unassembled WGS sequence"/>
</dbReference>
<evidence type="ECO:0000256" key="3">
    <source>
        <dbReference type="ARBA" id="ARBA00022475"/>
    </source>
</evidence>
<evidence type="ECO:0000256" key="5">
    <source>
        <dbReference type="ARBA" id="ARBA00022692"/>
    </source>
</evidence>
<keyword evidence="5 9" id="KW-0812">Transmembrane</keyword>
<evidence type="ECO:0000313" key="12">
    <source>
        <dbReference type="Proteomes" id="UP001139035"/>
    </source>
</evidence>
<dbReference type="PANTHER" id="PTHR35011">
    <property type="entry name" value="2,3-DIKETO-L-GULONATE TRAP TRANSPORTER SMALL PERMEASE PROTEIN YIAM"/>
    <property type="match status" value="1"/>
</dbReference>
<feature type="transmembrane region" description="Helical" evidence="9">
    <location>
        <begin position="43"/>
        <end position="64"/>
    </location>
</feature>
<keyword evidence="4 9" id="KW-0997">Cell inner membrane</keyword>
<feature type="transmembrane region" description="Helical" evidence="9">
    <location>
        <begin position="130"/>
        <end position="152"/>
    </location>
</feature>
<evidence type="ECO:0000256" key="6">
    <source>
        <dbReference type="ARBA" id="ARBA00022989"/>
    </source>
</evidence>